<keyword evidence="2" id="KW-0732">Signal</keyword>
<feature type="signal peptide" evidence="2">
    <location>
        <begin position="1"/>
        <end position="20"/>
    </location>
</feature>
<protein>
    <recommendedName>
        <fullName evidence="5">Small secreted protein</fullName>
    </recommendedName>
</protein>
<organism evidence="3 4">
    <name type="scientific">Actinokineospora xionganensis</name>
    <dbReference type="NCBI Taxonomy" id="2684470"/>
    <lineage>
        <taxon>Bacteria</taxon>
        <taxon>Bacillati</taxon>
        <taxon>Actinomycetota</taxon>
        <taxon>Actinomycetes</taxon>
        <taxon>Pseudonocardiales</taxon>
        <taxon>Pseudonocardiaceae</taxon>
        <taxon>Actinokineospora</taxon>
    </lineage>
</organism>
<accession>A0ABR7L2U1</accession>
<name>A0ABR7L2U1_9PSEU</name>
<feature type="region of interest" description="Disordered" evidence="1">
    <location>
        <begin position="166"/>
        <end position="202"/>
    </location>
</feature>
<proteinExistence type="predicted"/>
<dbReference type="RefSeq" id="WP_187219413.1">
    <property type="nucleotide sequence ID" value="NZ_JABVED010000003.1"/>
</dbReference>
<feature type="compositionally biased region" description="Basic and acidic residues" evidence="1">
    <location>
        <begin position="167"/>
        <end position="190"/>
    </location>
</feature>
<feature type="compositionally biased region" description="Polar residues" evidence="1">
    <location>
        <begin position="193"/>
        <end position="202"/>
    </location>
</feature>
<evidence type="ECO:0000313" key="3">
    <source>
        <dbReference type="EMBL" id="MBC6447017.1"/>
    </source>
</evidence>
<reference evidence="3 4" key="1">
    <citation type="submission" date="2020-06" db="EMBL/GenBank/DDBJ databases">
        <title>Actinokineospora xiongansis sp. nov., isolated from soil of Baiyangdian.</title>
        <authorList>
            <person name="Zhang X."/>
        </authorList>
    </citation>
    <scope>NUCLEOTIDE SEQUENCE [LARGE SCALE GENOMIC DNA]</scope>
    <source>
        <strain evidence="3 4">HBU206404</strain>
    </source>
</reference>
<evidence type="ECO:0000313" key="4">
    <source>
        <dbReference type="Proteomes" id="UP000734823"/>
    </source>
</evidence>
<dbReference type="PROSITE" id="PS51257">
    <property type="entry name" value="PROKAR_LIPOPROTEIN"/>
    <property type="match status" value="1"/>
</dbReference>
<evidence type="ECO:0000256" key="1">
    <source>
        <dbReference type="SAM" id="MobiDB-lite"/>
    </source>
</evidence>
<dbReference type="EMBL" id="JABVED010000003">
    <property type="protein sequence ID" value="MBC6447017.1"/>
    <property type="molecule type" value="Genomic_DNA"/>
</dbReference>
<dbReference type="Proteomes" id="UP000734823">
    <property type="component" value="Unassembled WGS sequence"/>
</dbReference>
<evidence type="ECO:0008006" key="5">
    <source>
        <dbReference type="Google" id="ProtNLM"/>
    </source>
</evidence>
<feature type="chain" id="PRO_5045046414" description="Small secreted protein" evidence="2">
    <location>
        <begin position="21"/>
        <end position="202"/>
    </location>
</feature>
<sequence>MVRRLAAVAVAAVTLSFGLAGCGSDSPPTAGGTTTTTTTAGAANGDAVAWADKVCSAVAPEVEKFKDTPTGDPTNLQATKDGFVTYLDGMAQALDRMISGIRDAGSPPVTDGDAAAKAVENSLETAKGTVTLAKDNLAKVDASNPQAFQAGMAQVGQDLQGLAQMEDPTKGLRGNKELNDAFEKSDKCKALNEPTTSGTPTS</sequence>
<evidence type="ECO:0000256" key="2">
    <source>
        <dbReference type="SAM" id="SignalP"/>
    </source>
</evidence>
<gene>
    <name evidence="3" type="ORF">GPZ80_07505</name>
</gene>
<keyword evidence="4" id="KW-1185">Reference proteome</keyword>
<comment type="caution">
    <text evidence="3">The sequence shown here is derived from an EMBL/GenBank/DDBJ whole genome shotgun (WGS) entry which is preliminary data.</text>
</comment>